<evidence type="ECO:0000256" key="1">
    <source>
        <dbReference type="ARBA" id="ARBA00022603"/>
    </source>
</evidence>
<protein>
    <recommendedName>
        <fullName evidence="3">Methyltransferase domain-containing protein</fullName>
    </recommendedName>
</protein>
<dbReference type="Proteomes" id="UP000730161">
    <property type="component" value="Unassembled WGS sequence"/>
</dbReference>
<dbReference type="InterPro" id="IPR051422">
    <property type="entry name" value="AlkB_tRNA_MeTrf/Diox"/>
</dbReference>
<evidence type="ECO:0000256" key="2">
    <source>
        <dbReference type="ARBA" id="ARBA00022679"/>
    </source>
</evidence>
<dbReference type="RefSeq" id="WP_211530060.1">
    <property type="nucleotide sequence ID" value="NZ_JWHL01000002.1"/>
</dbReference>
<dbReference type="GO" id="GO:0032259">
    <property type="term" value="P:methylation"/>
    <property type="evidence" value="ECO:0007669"/>
    <property type="project" value="UniProtKB-KW"/>
</dbReference>
<accession>A0A8J7W8V1</accession>
<dbReference type="Pfam" id="PF13649">
    <property type="entry name" value="Methyltransf_25"/>
    <property type="match status" value="1"/>
</dbReference>
<dbReference type="InterPro" id="IPR029063">
    <property type="entry name" value="SAM-dependent_MTases_sf"/>
</dbReference>
<dbReference type="EMBL" id="JWHL01000002">
    <property type="protein sequence ID" value="MBR1368450.1"/>
    <property type="molecule type" value="Genomic_DNA"/>
</dbReference>
<evidence type="ECO:0000313" key="5">
    <source>
        <dbReference type="Proteomes" id="UP000730161"/>
    </source>
</evidence>
<dbReference type="CDD" id="cd02440">
    <property type="entry name" value="AdoMet_MTases"/>
    <property type="match status" value="1"/>
</dbReference>
<proteinExistence type="predicted"/>
<evidence type="ECO:0000313" key="4">
    <source>
        <dbReference type="EMBL" id="MBR1368450.1"/>
    </source>
</evidence>
<keyword evidence="2" id="KW-0808">Transferase</keyword>
<dbReference type="AlphaFoldDB" id="A0A8J7W8V1"/>
<comment type="caution">
    <text evidence="4">The sequence shown here is derived from an EMBL/GenBank/DDBJ whole genome shotgun (WGS) entry which is preliminary data.</text>
</comment>
<keyword evidence="1" id="KW-0489">Methyltransferase</keyword>
<sequence length="205" mass="23146">MSRLDPGVLREAWNTDYRKRGALYGGAPFQLPDLPRETCVLDLGCGNGKHLPAMEGRGWAITGIDAAEEAVRLCKRKRVHLIIGDGRHLPFREEVFGAVIGIHILGHLTEEDRPLLIGEVKRVLGEGGVFHCTVFSRNDMRCGKGEEVEAFTFSRQGIITHYFTEEELRTLGEPFEEICITTESYQVRLSGKLYTREYLHAVFSR</sequence>
<feature type="domain" description="Methyltransferase" evidence="3">
    <location>
        <begin position="40"/>
        <end position="128"/>
    </location>
</feature>
<name>A0A8J7W8V1_9EURY</name>
<evidence type="ECO:0000259" key="3">
    <source>
        <dbReference type="Pfam" id="PF13649"/>
    </source>
</evidence>
<dbReference type="GO" id="GO:0008168">
    <property type="term" value="F:methyltransferase activity"/>
    <property type="evidence" value="ECO:0007669"/>
    <property type="project" value="UniProtKB-KW"/>
</dbReference>
<dbReference type="PANTHER" id="PTHR13069">
    <property type="entry name" value="ALKYLATED DNA REPAIR PROTEIN ALKB HOMOLOG 8"/>
    <property type="match status" value="1"/>
</dbReference>
<gene>
    <name evidence="4" type="ORF">RJ53_02600</name>
</gene>
<dbReference type="PANTHER" id="PTHR13069:SF21">
    <property type="entry name" value="ALKYLATED DNA REPAIR PROTEIN ALKB HOMOLOG 8"/>
    <property type="match status" value="1"/>
</dbReference>
<reference evidence="4" key="1">
    <citation type="submission" date="2014-12" db="EMBL/GenBank/DDBJ databases">
        <authorList>
            <person name="Huang H.-H."/>
            <person name="Chen S.-C."/>
            <person name="Lai M.-C."/>
        </authorList>
    </citation>
    <scope>NUCLEOTIDE SEQUENCE</scope>
    <source>
        <strain evidence="4">K1F9705b</strain>
    </source>
</reference>
<organism evidence="4 5">
    <name type="scientific">Methanocalculus chunghsingensis</name>
    <dbReference type="NCBI Taxonomy" id="156457"/>
    <lineage>
        <taxon>Archaea</taxon>
        <taxon>Methanobacteriati</taxon>
        <taxon>Methanobacteriota</taxon>
        <taxon>Stenosarchaea group</taxon>
        <taxon>Methanomicrobia</taxon>
        <taxon>Methanomicrobiales</taxon>
        <taxon>Methanocalculaceae</taxon>
        <taxon>Methanocalculus</taxon>
    </lineage>
</organism>
<dbReference type="SUPFAM" id="SSF53335">
    <property type="entry name" value="S-adenosyl-L-methionine-dependent methyltransferases"/>
    <property type="match status" value="1"/>
</dbReference>
<keyword evidence="5" id="KW-1185">Reference proteome</keyword>
<dbReference type="InterPro" id="IPR041698">
    <property type="entry name" value="Methyltransf_25"/>
</dbReference>
<dbReference type="Gene3D" id="3.40.50.150">
    <property type="entry name" value="Vaccinia Virus protein VP39"/>
    <property type="match status" value="1"/>
</dbReference>
<dbReference type="OrthoDB" id="8915at2157"/>